<feature type="transmembrane region" description="Helical" evidence="1">
    <location>
        <begin position="12"/>
        <end position="29"/>
    </location>
</feature>
<evidence type="ECO:0000313" key="2">
    <source>
        <dbReference type="EMBL" id="KAA4619521.1"/>
    </source>
</evidence>
<reference evidence="3 4" key="1">
    <citation type="submission" date="2018-08" db="EMBL/GenBank/DDBJ databases">
        <title>A genome reference for cultivated species of the human gut microbiota.</title>
        <authorList>
            <person name="Zou Y."/>
            <person name="Xue W."/>
            <person name="Luo G."/>
        </authorList>
    </citation>
    <scope>NUCLEOTIDE SEQUENCE [LARGE SCALE GENOMIC DNA]</scope>
    <source>
        <strain evidence="3 4">AF04-46</strain>
    </source>
</reference>
<keyword evidence="1" id="KW-0472">Membrane</keyword>
<organism evidence="3 4">
    <name type="scientific">Bacteroides ovatus</name>
    <dbReference type="NCBI Taxonomy" id="28116"/>
    <lineage>
        <taxon>Bacteria</taxon>
        <taxon>Pseudomonadati</taxon>
        <taxon>Bacteroidota</taxon>
        <taxon>Bacteroidia</taxon>
        <taxon>Bacteroidales</taxon>
        <taxon>Bacteroidaceae</taxon>
        <taxon>Bacteroides</taxon>
    </lineage>
</organism>
<reference evidence="2 5" key="2">
    <citation type="journal article" date="2019" name="Nat. Med.">
        <title>A library of human gut bacterial isolates paired with longitudinal multiomics data enables mechanistic microbiome research.</title>
        <authorList>
            <person name="Poyet M."/>
            <person name="Groussin M."/>
            <person name="Gibbons S.M."/>
            <person name="Avila-Pacheco J."/>
            <person name="Jiang X."/>
            <person name="Kearney S.M."/>
            <person name="Perrotta A.R."/>
            <person name="Berdy B."/>
            <person name="Zhao S."/>
            <person name="Lieberman T.D."/>
            <person name="Swanson P.K."/>
            <person name="Smith M."/>
            <person name="Roesemann S."/>
            <person name="Alexander J.E."/>
            <person name="Rich S.A."/>
            <person name="Livny J."/>
            <person name="Vlamakis H."/>
            <person name="Clish C."/>
            <person name="Bullock K."/>
            <person name="Deik A."/>
            <person name="Scott J."/>
            <person name="Pierce K.A."/>
            <person name="Xavier R.J."/>
            <person name="Alm E.J."/>
        </authorList>
    </citation>
    <scope>NUCLEOTIDE SEQUENCE [LARGE SCALE GENOMIC DNA]</scope>
    <source>
        <strain evidence="2 5">BIOML-A15</strain>
    </source>
</reference>
<gene>
    <name evidence="3" type="ORF">DWV35_03140</name>
    <name evidence="2" type="ORF">F3B90_25210</name>
</gene>
<comment type="caution">
    <text evidence="3">The sequence shown here is derived from an EMBL/GenBank/DDBJ whole genome shotgun (WGS) entry which is preliminary data.</text>
</comment>
<sequence length="349" mass="41883">MKIQIGKKEKTVILIALLSFVFAIFISTWVVVTLFVFYVLIVFFLYLNWLLKKTNWWKNQFVFTHQFISNQGYRKNLTRNIEIVNVGSNPARFAFDYDKLILGANWSTGNQGLDMDYQLLRFYHSFMKEGATVLIPIVPFSSVSAYLIPSIYKDKSYMVKFYSVLDYLQAKYLPQFKHVRYWYKYPLLFNWLAVRFLLRDVKPDKRILYDSDLTNRVDAITAKLWMDNWKSEFNIKDLEAPLSLELQKARRQSVQLMKMILDYIIERGYKPVFIMPPVSKKLSTYFTERFREIYIDSFIREFSEYNVPYFDYTKVLEFQTDDLFFNDLFMNVKGRTTFTKRVLIDLKMI</sequence>
<proteinExistence type="predicted"/>
<evidence type="ECO:0000256" key="1">
    <source>
        <dbReference type="SAM" id="Phobius"/>
    </source>
</evidence>
<evidence type="ECO:0000313" key="4">
    <source>
        <dbReference type="Proteomes" id="UP000286031"/>
    </source>
</evidence>
<feature type="transmembrane region" description="Helical" evidence="1">
    <location>
        <begin position="35"/>
        <end position="51"/>
    </location>
</feature>
<evidence type="ECO:0000313" key="3">
    <source>
        <dbReference type="EMBL" id="RGX12904.1"/>
    </source>
</evidence>
<name>A0A413EY48_BACOV</name>
<dbReference type="EMBL" id="QSBI01000002">
    <property type="protein sequence ID" value="RGX12904.1"/>
    <property type="molecule type" value="Genomic_DNA"/>
</dbReference>
<dbReference type="AlphaFoldDB" id="A0A413EY48"/>
<evidence type="ECO:0008006" key="6">
    <source>
        <dbReference type="Google" id="ProtNLM"/>
    </source>
</evidence>
<dbReference type="Proteomes" id="UP000286031">
    <property type="component" value="Unassembled WGS sequence"/>
</dbReference>
<dbReference type="RefSeq" id="WP_117513626.1">
    <property type="nucleotide sequence ID" value="NZ_CAKJYT010000009.1"/>
</dbReference>
<dbReference type="EMBL" id="VWFP01000044">
    <property type="protein sequence ID" value="KAA4619521.1"/>
    <property type="molecule type" value="Genomic_DNA"/>
</dbReference>
<keyword evidence="1" id="KW-1133">Transmembrane helix</keyword>
<evidence type="ECO:0000313" key="5">
    <source>
        <dbReference type="Proteomes" id="UP000424805"/>
    </source>
</evidence>
<protein>
    <recommendedName>
        <fullName evidence="6">SGNH/GDSL hydrolase family protein</fullName>
    </recommendedName>
</protein>
<dbReference type="Proteomes" id="UP000424805">
    <property type="component" value="Unassembled WGS sequence"/>
</dbReference>
<keyword evidence="1" id="KW-0812">Transmembrane</keyword>
<accession>A0A413EY48</accession>
<feature type="transmembrane region" description="Helical" evidence="1">
    <location>
        <begin position="131"/>
        <end position="152"/>
    </location>
</feature>